<gene>
    <name evidence="2" type="ORF">PAHAL_8G068300</name>
</gene>
<name>A0A2T8I807_9POAL</name>
<protein>
    <submittedName>
        <fullName evidence="2">Uncharacterized protein</fullName>
    </submittedName>
</protein>
<evidence type="ECO:0000256" key="1">
    <source>
        <dbReference type="SAM" id="MobiDB-lite"/>
    </source>
</evidence>
<dbReference type="Proteomes" id="UP000243499">
    <property type="component" value="Chromosome 8"/>
</dbReference>
<organism evidence="2">
    <name type="scientific">Panicum hallii</name>
    <dbReference type="NCBI Taxonomy" id="206008"/>
    <lineage>
        <taxon>Eukaryota</taxon>
        <taxon>Viridiplantae</taxon>
        <taxon>Streptophyta</taxon>
        <taxon>Embryophyta</taxon>
        <taxon>Tracheophyta</taxon>
        <taxon>Spermatophyta</taxon>
        <taxon>Magnoliopsida</taxon>
        <taxon>Liliopsida</taxon>
        <taxon>Poales</taxon>
        <taxon>Poaceae</taxon>
        <taxon>PACMAD clade</taxon>
        <taxon>Panicoideae</taxon>
        <taxon>Panicodae</taxon>
        <taxon>Paniceae</taxon>
        <taxon>Panicinae</taxon>
        <taxon>Panicum</taxon>
        <taxon>Panicum sect. Panicum</taxon>
    </lineage>
</organism>
<sequence length="122" mass="12712">MRTRASFRGRFAARFVLCKRISFVSLQIGQDLAGASLEIMSSSGSGGASWQAGRGRSRTRRIRTPGRPPSIHGPCGAVHSTPAVASAAREPAGGRRREGVRWAVRGAVSVAPGPGPPLVPAL</sequence>
<feature type="region of interest" description="Disordered" evidence="1">
    <location>
        <begin position="41"/>
        <end position="98"/>
    </location>
</feature>
<dbReference type="Gramene" id="PVH33805">
    <property type="protein sequence ID" value="PVH33805"/>
    <property type="gene ID" value="PAHAL_8G068300"/>
</dbReference>
<dbReference type="EMBL" id="CM008053">
    <property type="protein sequence ID" value="PVH33805.1"/>
    <property type="molecule type" value="Genomic_DNA"/>
</dbReference>
<proteinExistence type="predicted"/>
<reference evidence="2" key="1">
    <citation type="submission" date="2018-04" db="EMBL/GenBank/DDBJ databases">
        <title>WGS assembly of Panicum hallii.</title>
        <authorList>
            <person name="Lovell J."/>
            <person name="Jenkins J."/>
            <person name="Lowry D."/>
            <person name="Mamidi S."/>
            <person name="Sreedasyam A."/>
            <person name="Weng X."/>
            <person name="Barry K."/>
            <person name="Bonette J."/>
            <person name="Campitelli B."/>
            <person name="Daum C."/>
            <person name="Gordon S."/>
            <person name="Gould B."/>
            <person name="Lipzen A."/>
            <person name="Macqueen A."/>
            <person name="Palacio-Mejia J."/>
            <person name="Plott C."/>
            <person name="Shakirov E."/>
            <person name="Shu S."/>
            <person name="Yoshinaga Y."/>
            <person name="Zane M."/>
            <person name="Rokhsar D."/>
            <person name="Grimwood J."/>
            <person name="Schmutz J."/>
            <person name="Juenger T."/>
        </authorList>
    </citation>
    <scope>NUCLEOTIDE SEQUENCE [LARGE SCALE GENOMIC DNA]</scope>
    <source>
        <strain evidence="2">FIL2</strain>
    </source>
</reference>
<dbReference type="AlphaFoldDB" id="A0A2T8I807"/>
<feature type="compositionally biased region" description="Basic residues" evidence="1">
    <location>
        <begin position="55"/>
        <end position="64"/>
    </location>
</feature>
<accession>A0A2T8I807</accession>
<evidence type="ECO:0000313" key="2">
    <source>
        <dbReference type="EMBL" id="PVH33805.1"/>
    </source>
</evidence>